<evidence type="ECO:0000256" key="1">
    <source>
        <dbReference type="SAM" id="Coils"/>
    </source>
</evidence>
<dbReference type="Gene3D" id="1.10.287.1490">
    <property type="match status" value="1"/>
</dbReference>
<accession>A0A382HDC8</accession>
<gene>
    <name evidence="4" type="ORF">METZ01_LOCUS238013</name>
</gene>
<protein>
    <submittedName>
        <fullName evidence="4">Uncharacterized protein</fullName>
    </submittedName>
</protein>
<keyword evidence="1" id="KW-0175">Coiled coil</keyword>
<evidence type="ECO:0000259" key="2">
    <source>
        <dbReference type="Pfam" id="PF02591"/>
    </source>
</evidence>
<dbReference type="AlphaFoldDB" id="A0A382HDC8"/>
<dbReference type="InterPro" id="IPR003743">
    <property type="entry name" value="Zf-RING_7"/>
</dbReference>
<organism evidence="4">
    <name type="scientific">marine metagenome</name>
    <dbReference type="NCBI Taxonomy" id="408172"/>
    <lineage>
        <taxon>unclassified sequences</taxon>
        <taxon>metagenomes</taxon>
        <taxon>ecological metagenomes</taxon>
    </lineage>
</organism>
<dbReference type="InterPro" id="IPR056003">
    <property type="entry name" value="CT398_CC_hairpin"/>
</dbReference>
<dbReference type="EMBL" id="UINC01060547">
    <property type="protein sequence ID" value="SVB85159.1"/>
    <property type="molecule type" value="Genomic_DNA"/>
</dbReference>
<feature type="coiled-coil region" evidence="1">
    <location>
        <begin position="46"/>
        <end position="163"/>
    </location>
</feature>
<evidence type="ECO:0000313" key="4">
    <source>
        <dbReference type="EMBL" id="SVB85159.1"/>
    </source>
</evidence>
<evidence type="ECO:0000259" key="3">
    <source>
        <dbReference type="Pfam" id="PF24481"/>
    </source>
</evidence>
<feature type="domain" description="CT398-like coiled coil hairpin" evidence="3">
    <location>
        <begin position="11"/>
        <end position="183"/>
    </location>
</feature>
<reference evidence="4" key="1">
    <citation type="submission" date="2018-05" db="EMBL/GenBank/DDBJ databases">
        <authorList>
            <person name="Lanie J.A."/>
            <person name="Ng W.-L."/>
            <person name="Kazmierczak K.M."/>
            <person name="Andrzejewski T.M."/>
            <person name="Davidsen T.M."/>
            <person name="Wayne K.J."/>
            <person name="Tettelin H."/>
            <person name="Glass J.I."/>
            <person name="Rusch D."/>
            <person name="Podicherti R."/>
            <person name="Tsui H.-C.T."/>
            <person name="Winkler M.E."/>
        </authorList>
    </citation>
    <scope>NUCLEOTIDE SEQUENCE</scope>
</reference>
<dbReference type="Pfam" id="PF24481">
    <property type="entry name" value="CT398_CC"/>
    <property type="match status" value="1"/>
</dbReference>
<feature type="domain" description="C4-type zinc ribbon" evidence="2">
    <location>
        <begin position="198"/>
        <end position="230"/>
    </location>
</feature>
<name>A0A382HDC8_9ZZZZ</name>
<dbReference type="Pfam" id="PF02591">
    <property type="entry name" value="Zn_ribbon_9"/>
    <property type="match status" value="1"/>
</dbReference>
<sequence>MLAELYRLIHLQELDKSVATARFSIDRFPSIRVALDARINERTSILESVEQRIAEQKTERQEFEKSVAEIQTRLTRFKEQSMDVKTNKELWAIQSEISTAENEIQNLEEQILERMLQGDELADELAAAKKAVELEQAEVSKELGQLEKERGQLQAQVDQHSTDRLALVAEIPSTAMALFDTLSRGRKGVAVGEARDGRCSECLVRLRPQLYNEVRRNASLIQCESCQRILYYRIESTTSTTSA</sequence>
<proteinExistence type="predicted"/>